<keyword evidence="3" id="KW-0808">Transferase</keyword>
<reference evidence="11" key="1">
    <citation type="submission" date="2020-05" db="EMBL/GenBank/DDBJ databases">
        <authorList>
            <person name="Chiriac C."/>
            <person name="Salcher M."/>
            <person name="Ghai R."/>
            <person name="Kavagutti S V."/>
        </authorList>
    </citation>
    <scope>NUCLEOTIDE SEQUENCE</scope>
</reference>
<evidence type="ECO:0000256" key="2">
    <source>
        <dbReference type="ARBA" id="ARBA00022516"/>
    </source>
</evidence>
<protein>
    <submittedName>
        <fullName evidence="11">Unannotated protein</fullName>
    </submittedName>
</protein>
<evidence type="ECO:0000256" key="4">
    <source>
        <dbReference type="ARBA" id="ARBA00022692"/>
    </source>
</evidence>
<feature type="transmembrane region" description="Helical" evidence="10">
    <location>
        <begin position="56"/>
        <end position="79"/>
    </location>
</feature>
<dbReference type="InterPro" id="IPR003811">
    <property type="entry name" value="G3P_acylTferase_PlsY"/>
</dbReference>
<dbReference type="HAMAP" id="MF_01043">
    <property type="entry name" value="PlsY"/>
    <property type="match status" value="1"/>
</dbReference>
<dbReference type="Pfam" id="PF02660">
    <property type="entry name" value="G3P_acyltransf"/>
    <property type="match status" value="1"/>
</dbReference>
<keyword evidence="2" id="KW-0444">Lipid biosynthesis</keyword>
<evidence type="ECO:0000256" key="7">
    <source>
        <dbReference type="ARBA" id="ARBA00023136"/>
    </source>
</evidence>
<evidence type="ECO:0000256" key="8">
    <source>
        <dbReference type="ARBA" id="ARBA00023209"/>
    </source>
</evidence>
<feature type="transmembrane region" description="Helical" evidence="10">
    <location>
        <begin position="115"/>
        <end position="143"/>
    </location>
</feature>
<organism evidence="11">
    <name type="scientific">freshwater metagenome</name>
    <dbReference type="NCBI Taxonomy" id="449393"/>
    <lineage>
        <taxon>unclassified sequences</taxon>
        <taxon>metagenomes</taxon>
        <taxon>ecological metagenomes</taxon>
    </lineage>
</organism>
<evidence type="ECO:0000256" key="10">
    <source>
        <dbReference type="SAM" id="Phobius"/>
    </source>
</evidence>
<dbReference type="GO" id="GO:0005886">
    <property type="term" value="C:plasma membrane"/>
    <property type="evidence" value="ECO:0007669"/>
    <property type="project" value="InterPro"/>
</dbReference>
<dbReference type="AlphaFoldDB" id="A0A6J6C8N9"/>
<feature type="transmembrane region" description="Helical" evidence="10">
    <location>
        <begin position="163"/>
        <end position="182"/>
    </location>
</feature>
<proteinExistence type="inferred from homology"/>
<keyword evidence="5 10" id="KW-1133">Transmembrane helix</keyword>
<feature type="transmembrane region" description="Helical" evidence="10">
    <location>
        <begin position="6"/>
        <end position="27"/>
    </location>
</feature>
<keyword evidence="4 10" id="KW-0812">Transmembrane</keyword>
<keyword evidence="9" id="KW-1208">Phospholipid metabolism</keyword>
<evidence type="ECO:0000256" key="1">
    <source>
        <dbReference type="ARBA" id="ARBA00022475"/>
    </source>
</evidence>
<keyword evidence="6" id="KW-0443">Lipid metabolism</keyword>
<keyword evidence="8" id="KW-0594">Phospholipid biosynthesis</keyword>
<dbReference type="PANTHER" id="PTHR30309">
    <property type="entry name" value="INNER MEMBRANE PROTEIN YGIH"/>
    <property type="match status" value="1"/>
</dbReference>
<dbReference type="EMBL" id="CAEZSR010000018">
    <property type="protein sequence ID" value="CAB4547455.1"/>
    <property type="molecule type" value="Genomic_DNA"/>
</dbReference>
<accession>A0A6J6C8N9</accession>
<dbReference type="SMART" id="SM01207">
    <property type="entry name" value="G3P_acyltransf"/>
    <property type="match status" value="1"/>
</dbReference>
<evidence type="ECO:0000256" key="3">
    <source>
        <dbReference type="ARBA" id="ARBA00022679"/>
    </source>
</evidence>
<keyword evidence="1" id="KW-1003">Cell membrane</keyword>
<dbReference type="PANTHER" id="PTHR30309:SF0">
    <property type="entry name" value="GLYCEROL-3-PHOSPHATE ACYLTRANSFERASE-RELATED"/>
    <property type="match status" value="1"/>
</dbReference>
<keyword evidence="7 10" id="KW-0472">Membrane</keyword>
<dbReference type="GO" id="GO:0008654">
    <property type="term" value="P:phospholipid biosynthetic process"/>
    <property type="evidence" value="ECO:0007669"/>
    <property type="project" value="UniProtKB-KW"/>
</dbReference>
<name>A0A6J6C8N9_9ZZZZ</name>
<sequence>MSDVLAALVVVVVGYVVGSVPVAGWVARRRAGLDLRDVGDRNPGYWNAKESLGRRAAVPVFVGDVAKGAVAAGLGVLLAPDGDWWIGYVGGFAAMVGHAWPVFAGFRGGRSVLTFVGAAVVLSPITAAIAVGVLLAVTAWRGFAWGARAGVFVYPVVQLAVDGPYRTAATGVLMTLIGVRFATAAWRSRGRATAGAD</sequence>
<evidence type="ECO:0000256" key="9">
    <source>
        <dbReference type="ARBA" id="ARBA00023264"/>
    </source>
</evidence>
<evidence type="ECO:0000313" key="11">
    <source>
        <dbReference type="EMBL" id="CAB4547455.1"/>
    </source>
</evidence>
<gene>
    <name evidence="11" type="ORF">UFOPK1493_00786</name>
</gene>
<evidence type="ECO:0000256" key="5">
    <source>
        <dbReference type="ARBA" id="ARBA00022989"/>
    </source>
</evidence>
<dbReference type="GO" id="GO:0043772">
    <property type="term" value="F:acyl-phosphate glycerol-3-phosphate acyltransferase activity"/>
    <property type="evidence" value="ECO:0007669"/>
    <property type="project" value="InterPro"/>
</dbReference>
<evidence type="ECO:0000256" key="6">
    <source>
        <dbReference type="ARBA" id="ARBA00023098"/>
    </source>
</evidence>
<feature type="transmembrane region" description="Helical" evidence="10">
    <location>
        <begin position="85"/>
        <end position="103"/>
    </location>
</feature>